<dbReference type="PANTHER" id="PTHR15364">
    <property type="entry name" value="2'-DEOXYNUCLEOSIDE 5'-PHOSPHATE N-HYDROLASE 1"/>
    <property type="match status" value="1"/>
</dbReference>
<dbReference type="RefSeq" id="WP_274925062.1">
    <property type="nucleotide sequence ID" value="NZ_JAKELO010000002.1"/>
</dbReference>
<dbReference type="Proteomes" id="UP001143747">
    <property type="component" value="Unassembled WGS sequence"/>
</dbReference>
<reference evidence="1" key="1">
    <citation type="submission" date="2022-01" db="EMBL/GenBank/DDBJ databases">
        <title>Draft genome of Methanogenium marinum DSM 15558.</title>
        <authorList>
            <person name="Chen S.-C."/>
            <person name="You Y.-T."/>
        </authorList>
    </citation>
    <scope>NUCLEOTIDE SEQUENCE</scope>
    <source>
        <strain evidence="1">DSM 15558</strain>
    </source>
</reference>
<dbReference type="PANTHER" id="PTHR15364:SF0">
    <property type="entry name" value="2'-DEOXYNUCLEOSIDE 5'-PHOSPHATE N-HYDROLASE 1"/>
    <property type="match status" value="1"/>
</dbReference>
<sequence length="287" mass="31718">MYVLMCPCIATPSLRAVGITKDEDLIAFSQAKDRCRAFGIDTVMMPCSETQYLGADHPPGPYEGRLDTPEFAAILNRSEEAVRTIIQERGDPLCIVGVDSSPVCGVNQWYRTDDRQPGRGVFLSRFPEIPAVDVYDFACYRVYLAAPLFSEAERRYNQSVAALLKEHFFDVHLPQECGDSSAERSDDHTAAIFTENLAALSEADVVVAIIDGADADSGTAWEMGYAYAQGIPVIALRTDFRKAGVSERVNLMLEEAARVTSKAEHLPRLLFSPRICPLRDDICVDNI</sequence>
<dbReference type="InterPro" id="IPR007710">
    <property type="entry name" value="Nucleoside_deoxyribTrfase"/>
</dbReference>
<dbReference type="InterPro" id="IPR051239">
    <property type="entry name" value="2'-dNMP_N-hydrolase"/>
</dbReference>
<evidence type="ECO:0000313" key="2">
    <source>
        <dbReference type="Proteomes" id="UP001143747"/>
    </source>
</evidence>
<evidence type="ECO:0000313" key="1">
    <source>
        <dbReference type="EMBL" id="MDE4908434.1"/>
    </source>
</evidence>
<dbReference type="EMBL" id="JAKELO010000002">
    <property type="protein sequence ID" value="MDE4908434.1"/>
    <property type="molecule type" value="Genomic_DNA"/>
</dbReference>
<keyword evidence="2" id="KW-1185">Reference proteome</keyword>
<dbReference type="AlphaFoldDB" id="A0A9Q4KTH9"/>
<dbReference type="Pfam" id="PF05014">
    <property type="entry name" value="Nuc_deoxyrib_tr"/>
    <property type="match status" value="1"/>
</dbReference>
<gene>
    <name evidence="1" type="ORF">L0665_07385</name>
</gene>
<dbReference type="Gene3D" id="3.40.50.450">
    <property type="match status" value="1"/>
</dbReference>
<dbReference type="SUPFAM" id="SSF52309">
    <property type="entry name" value="N-(deoxy)ribosyltransferase-like"/>
    <property type="match status" value="1"/>
</dbReference>
<protein>
    <submittedName>
        <fullName evidence="1">Nucleoside 2-deoxyribosyltransferase</fullName>
    </submittedName>
</protein>
<organism evidence="1 2">
    <name type="scientific">Methanogenium marinum</name>
    <dbReference type="NCBI Taxonomy" id="348610"/>
    <lineage>
        <taxon>Archaea</taxon>
        <taxon>Methanobacteriati</taxon>
        <taxon>Methanobacteriota</taxon>
        <taxon>Stenosarchaea group</taxon>
        <taxon>Methanomicrobia</taxon>
        <taxon>Methanomicrobiales</taxon>
        <taxon>Methanomicrobiaceae</taxon>
        <taxon>Methanogenium</taxon>
    </lineage>
</organism>
<dbReference type="GO" id="GO:0009159">
    <property type="term" value="P:deoxyribonucleoside monophosphate catabolic process"/>
    <property type="evidence" value="ECO:0007669"/>
    <property type="project" value="TreeGrafter"/>
</dbReference>
<name>A0A9Q4KTH9_9EURY</name>
<accession>A0A9Q4KTH9</accession>
<comment type="caution">
    <text evidence="1">The sequence shown here is derived from an EMBL/GenBank/DDBJ whole genome shotgun (WGS) entry which is preliminary data.</text>
</comment>
<dbReference type="GO" id="GO:0070694">
    <property type="term" value="F:5-hydroxymethyl-dUMP N-hydrolase activity"/>
    <property type="evidence" value="ECO:0007669"/>
    <property type="project" value="TreeGrafter"/>
</dbReference>
<proteinExistence type="predicted"/>